<dbReference type="RefSeq" id="WP_076651869.1">
    <property type="nucleotide sequence ID" value="NZ_CP195898.1"/>
</dbReference>
<comment type="caution">
    <text evidence="1">The sequence shown here is derived from an EMBL/GenBank/DDBJ whole genome shotgun (WGS) entry which is preliminary data.</text>
</comment>
<name>A0AAW6A7C0_LACPA</name>
<dbReference type="Proteomes" id="UP001212327">
    <property type="component" value="Unassembled WGS sequence"/>
</dbReference>
<dbReference type="AlphaFoldDB" id="A0AAW6A7C0"/>
<dbReference type="EMBL" id="JAQLSF010000001">
    <property type="protein sequence ID" value="MDB1565571.1"/>
    <property type="molecule type" value="Genomic_DNA"/>
</dbReference>
<gene>
    <name evidence="1" type="ORF">PGA78_12570</name>
</gene>
<reference evidence="1 2" key="1">
    <citation type="submission" date="2023-01" db="EMBL/GenBank/DDBJ databases">
        <title>Complete genome sequence of Lacticaseibacillus paracasei SRCM217440 isolated from Makgeolli.</title>
        <authorList>
            <person name="Yang H.-G."/>
            <person name="Jeong S.-J."/>
            <person name="Ha G.-S."/>
            <person name="Yang H.-J."/>
            <person name="Jeong D.-Y."/>
        </authorList>
    </citation>
    <scope>NUCLEOTIDE SEQUENCE [LARGE SCALE GENOMIC DNA]</scope>
    <source>
        <strain evidence="1 2">SRCM217440</strain>
    </source>
</reference>
<evidence type="ECO:0000313" key="2">
    <source>
        <dbReference type="Proteomes" id="UP001212327"/>
    </source>
</evidence>
<accession>A0AAW6A7C0</accession>
<organism evidence="1 2">
    <name type="scientific">Lacticaseibacillus paracasei</name>
    <name type="common">Lactobacillus paracasei</name>
    <dbReference type="NCBI Taxonomy" id="1597"/>
    <lineage>
        <taxon>Bacteria</taxon>
        <taxon>Bacillati</taxon>
        <taxon>Bacillota</taxon>
        <taxon>Bacilli</taxon>
        <taxon>Lactobacillales</taxon>
        <taxon>Lactobacillaceae</taxon>
        <taxon>Lacticaseibacillus</taxon>
    </lineage>
</organism>
<proteinExistence type="predicted"/>
<evidence type="ECO:0000313" key="1">
    <source>
        <dbReference type="EMBL" id="MDB1565571.1"/>
    </source>
</evidence>
<sequence length="79" mass="9134">MNGQRRYEEHKALQALIGRMPKKFREAYLPEKDMPDIRIKSASVGLEVIVGEDIKIHRILSMINRLEGDTSQRPLGLFK</sequence>
<protein>
    <recommendedName>
        <fullName evidence="3">Transposase</fullName>
    </recommendedName>
</protein>
<evidence type="ECO:0008006" key="3">
    <source>
        <dbReference type="Google" id="ProtNLM"/>
    </source>
</evidence>